<dbReference type="EMBL" id="CP000866">
    <property type="protein sequence ID" value="ABX12961.1"/>
    <property type="molecule type" value="Genomic_DNA"/>
</dbReference>
<dbReference type="EnsemblBacteria" id="ABX12961">
    <property type="protein sequence ID" value="ABX12961"/>
    <property type="gene ID" value="Nmar_1065"/>
</dbReference>
<dbReference type="RefSeq" id="WP_012215448.1">
    <property type="nucleotide sequence ID" value="NC_010085.1"/>
</dbReference>
<gene>
    <name evidence="1" type="ordered locus">Nmar_1065</name>
</gene>
<keyword evidence="1" id="KW-0251">Elongation factor</keyword>
<dbReference type="eggNOG" id="arCOG01761">
    <property type="taxonomic scope" value="Archaea"/>
</dbReference>
<reference evidence="1 2" key="1">
    <citation type="journal article" date="2010" name="Proc. Natl. Acad. Sci. U.S.A.">
        <title>Nitrosopumilus maritimus genome reveals unique mechanisms for nitrification and autotrophy in globally distributed marine crenarchaea.</title>
        <authorList>
            <person name="Walker C.B."/>
            <person name="de la Torre J.R."/>
            <person name="Klotz M.G."/>
            <person name="Urakawa H."/>
            <person name="Pinel N."/>
            <person name="Arp D.J."/>
            <person name="Brochier-Armanet C."/>
            <person name="Chain P.S."/>
            <person name="Chan P.P."/>
            <person name="Gollabgir A."/>
            <person name="Hemp J."/>
            <person name="Hugler M."/>
            <person name="Karr E.A."/>
            <person name="Konneke M."/>
            <person name="Shin M."/>
            <person name="Lawton T.J."/>
            <person name="Lowe T."/>
            <person name="Martens-Habbena W."/>
            <person name="Sayavedra-Soto L.A."/>
            <person name="Lang D."/>
            <person name="Sievert S.M."/>
            <person name="Rosenzweig A.C."/>
            <person name="Manning G."/>
            <person name="Stahl D.A."/>
        </authorList>
    </citation>
    <scope>NUCLEOTIDE SEQUENCE [LARGE SCALE GENOMIC DNA]</scope>
    <source>
        <strain evidence="1 2">SCM1</strain>
    </source>
</reference>
<dbReference type="GO" id="GO:0003746">
    <property type="term" value="F:translation elongation factor activity"/>
    <property type="evidence" value="ECO:0007669"/>
    <property type="project" value="UniProtKB-KW"/>
</dbReference>
<dbReference type="OrthoDB" id="4111at2157"/>
<name>A9A4I3_NITMS</name>
<keyword evidence="1" id="KW-0648">Protein biosynthesis</keyword>
<dbReference type="KEGG" id="nmr:Nmar_1065"/>
<evidence type="ECO:0000313" key="2">
    <source>
        <dbReference type="Proteomes" id="UP000000792"/>
    </source>
</evidence>
<dbReference type="STRING" id="436308.Nmar_1065"/>
<dbReference type="InParanoid" id="A9A4I3"/>
<sequence>MKLPICGFDAKNAILCPQCESKVESGEITQADVDASIVLAKIAKSNNEIENFTLYSCKEFQGNFVLSLAKNDIMIIRQSRTLYRLLQDQFKGKIWLVEADETDKRFIEDLFFPTKVLSINSVWAPGGVQKTKAVISGKWTPRFPIDTEKVVEIVRNARNLDIEIEFEDKGRK</sequence>
<keyword evidence="2" id="KW-1185">Reference proteome</keyword>
<accession>A9A4I3</accession>
<dbReference type="GeneID" id="5773992"/>
<proteinExistence type="predicted"/>
<dbReference type="HOGENOM" id="CLU_132460_1_0_2"/>
<organism evidence="1 2">
    <name type="scientific">Nitrosopumilus maritimus (strain SCM1)</name>
    <dbReference type="NCBI Taxonomy" id="436308"/>
    <lineage>
        <taxon>Archaea</taxon>
        <taxon>Nitrososphaerota</taxon>
        <taxon>Nitrososphaeria</taxon>
        <taxon>Nitrosopumilales</taxon>
        <taxon>Nitrosopumilaceae</taxon>
        <taxon>Nitrosopumilus</taxon>
    </lineage>
</organism>
<protein>
    <submittedName>
        <fullName evidence="1">Transcription elongation factor NusA</fullName>
    </submittedName>
</protein>
<dbReference type="AlphaFoldDB" id="A9A4I3"/>
<dbReference type="PhylomeDB" id="A9A4I3"/>
<evidence type="ECO:0000313" key="1">
    <source>
        <dbReference type="EMBL" id="ABX12961.1"/>
    </source>
</evidence>
<dbReference type="Proteomes" id="UP000000792">
    <property type="component" value="Chromosome"/>
</dbReference>